<keyword evidence="3" id="KW-0813">Transport</keyword>
<evidence type="ECO:0000256" key="4">
    <source>
        <dbReference type="ARBA" id="ARBA00022475"/>
    </source>
</evidence>
<evidence type="ECO:0000256" key="7">
    <source>
        <dbReference type="ARBA" id="ARBA00022741"/>
    </source>
</evidence>
<gene>
    <name evidence="14" type="ORF">KC669_00795</name>
</gene>
<evidence type="ECO:0000256" key="1">
    <source>
        <dbReference type="ARBA" id="ARBA00004651"/>
    </source>
</evidence>
<dbReference type="SUPFAM" id="SSF56784">
    <property type="entry name" value="HAD-like"/>
    <property type="match status" value="1"/>
</dbReference>
<dbReference type="InterPro" id="IPR044492">
    <property type="entry name" value="P_typ_ATPase_HD_dom"/>
</dbReference>
<organism evidence="14 15">
    <name type="scientific">Candidatus Dojkabacteria bacterium</name>
    <dbReference type="NCBI Taxonomy" id="2099670"/>
    <lineage>
        <taxon>Bacteria</taxon>
        <taxon>Candidatus Dojkabacteria</taxon>
    </lineage>
</organism>
<dbReference type="SFLD" id="SFLDF00027">
    <property type="entry name" value="p-type_atpase"/>
    <property type="match status" value="1"/>
</dbReference>
<comment type="caution">
    <text evidence="14">The sequence shown here is derived from an EMBL/GenBank/DDBJ whole genome shotgun (WGS) entry which is preliminary data.</text>
</comment>
<evidence type="ECO:0000313" key="15">
    <source>
        <dbReference type="Proteomes" id="UP000714915"/>
    </source>
</evidence>
<comment type="similarity">
    <text evidence="2 13">Belongs to the cation transport ATPase (P-type) (TC 3.A.3) family. Type IB subfamily.</text>
</comment>
<dbReference type="GO" id="GO:0005524">
    <property type="term" value="F:ATP binding"/>
    <property type="evidence" value="ECO:0007669"/>
    <property type="project" value="UniProtKB-UniRule"/>
</dbReference>
<keyword evidence="8 13" id="KW-0067">ATP-binding</keyword>
<dbReference type="InterPro" id="IPR001757">
    <property type="entry name" value="P_typ_ATPase"/>
</dbReference>
<dbReference type="InterPro" id="IPR023299">
    <property type="entry name" value="ATPase_P-typ_cyto_dom_N"/>
</dbReference>
<dbReference type="Gene3D" id="3.40.50.1000">
    <property type="entry name" value="HAD superfamily/HAD-like"/>
    <property type="match status" value="1"/>
</dbReference>
<dbReference type="GO" id="GO:0016887">
    <property type="term" value="F:ATP hydrolysis activity"/>
    <property type="evidence" value="ECO:0007669"/>
    <property type="project" value="InterPro"/>
</dbReference>
<name>A0A955LAH3_9BACT</name>
<dbReference type="PROSITE" id="PS01229">
    <property type="entry name" value="COF_2"/>
    <property type="match status" value="1"/>
</dbReference>
<keyword evidence="9" id="KW-1278">Translocase</keyword>
<sequence length="371" mass="39561">MLKLAVYISTTILIIACPCALGLATPTAVMVGTGKAARKGILIKDAKALEIAHKIDTIVFDKTGTLTNGKPEVVGTAFKEGEDRDPRLLDIAYAIENLSEHPLSNAIVDYVLAESGEIKDIKVDNFKIIEGKGVEGYIADKKVVLGNKRLMDDENIKLDSNLGSKAEDFINKGNTTIYYAIDSNHVGVFALADTIKEDSKSAISELHNLGIKVVMLTGDNQKTAENIAKQLDIDEVIAEVLPSDKAQKIKDLQSEENVIAMVGDGINDAPALATADIGIAMGTGTDVAIESGDIVLVKGTLDKVIESIQLSKQTLTIIKQNLFWAFGYNVIAIPVAAGILYPILLSPVIASAAMAFSSVSVVLNSLRIKRG</sequence>
<keyword evidence="10 13" id="KW-1133">Transmembrane helix</keyword>
<dbReference type="SFLD" id="SFLDS00003">
    <property type="entry name" value="Haloacid_Dehalogenase"/>
    <property type="match status" value="1"/>
</dbReference>
<dbReference type="Gene3D" id="3.40.1110.10">
    <property type="entry name" value="Calcium-transporting ATPase, cytoplasmic domain N"/>
    <property type="match status" value="1"/>
</dbReference>
<dbReference type="InterPro" id="IPR036412">
    <property type="entry name" value="HAD-like_sf"/>
</dbReference>
<dbReference type="GO" id="GO:0005507">
    <property type="term" value="F:copper ion binding"/>
    <property type="evidence" value="ECO:0007669"/>
    <property type="project" value="TreeGrafter"/>
</dbReference>
<evidence type="ECO:0000256" key="13">
    <source>
        <dbReference type="RuleBase" id="RU362081"/>
    </source>
</evidence>
<dbReference type="GO" id="GO:0055070">
    <property type="term" value="P:copper ion homeostasis"/>
    <property type="evidence" value="ECO:0007669"/>
    <property type="project" value="TreeGrafter"/>
</dbReference>
<feature type="transmembrane region" description="Helical" evidence="13">
    <location>
        <begin position="349"/>
        <end position="366"/>
    </location>
</feature>
<dbReference type="NCBIfam" id="TIGR01494">
    <property type="entry name" value="ATPase_P-type"/>
    <property type="match status" value="1"/>
</dbReference>
<evidence type="ECO:0000256" key="2">
    <source>
        <dbReference type="ARBA" id="ARBA00006024"/>
    </source>
</evidence>
<dbReference type="Proteomes" id="UP000714915">
    <property type="component" value="Unassembled WGS sequence"/>
</dbReference>
<reference evidence="14" key="1">
    <citation type="submission" date="2020-04" db="EMBL/GenBank/DDBJ databases">
        <authorList>
            <person name="Zhang T."/>
        </authorList>
    </citation>
    <scope>NUCLEOTIDE SEQUENCE</scope>
    <source>
        <strain evidence="14">HKST-UBA09</strain>
    </source>
</reference>
<evidence type="ECO:0000256" key="10">
    <source>
        <dbReference type="ARBA" id="ARBA00022989"/>
    </source>
</evidence>
<keyword evidence="7 13" id="KW-0547">Nucleotide-binding</keyword>
<evidence type="ECO:0000256" key="8">
    <source>
        <dbReference type="ARBA" id="ARBA00022840"/>
    </source>
</evidence>
<dbReference type="GO" id="GO:0005886">
    <property type="term" value="C:plasma membrane"/>
    <property type="evidence" value="ECO:0007669"/>
    <property type="project" value="UniProtKB-SubCell"/>
</dbReference>
<dbReference type="InterPro" id="IPR023214">
    <property type="entry name" value="HAD_sf"/>
</dbReference>
<dbReference type="EMBL" id="JAGQLF010000005">
    <property type="protein sequence ID" value="MCA9386549.1"/>
    <property type="molecule type" value="Genomic_DNA"/>
</dbReference>
<dbReference type="FunFam" id="3.40.50.1000:FF:000020">
    <property type="entry name" value="Probable cation-transporting P-type ATPase"/>
    <property type="match status" value="1"/>
</dbReference>
<dbReference type="PANTHER" id="PTHR43520">
    <property type="entry name" value="ATP7, ISOFORM B"/>
    <property type="match status" value="1"/>
</dbReference>
<dbReference type="SFLD" id="SFLDG00002">
    <property type="entry name" value="C1.7:_P-type_atpase_like"/>
    <property type="match status" value="1"/>
</dbReference>
<evidence type="ECO:0000256" key="12">
    <source>
        <dbReference type="ARBA" id="ARBA00023136"/>
    </source>
</evidence>
<feature type="transmembrane region" description="Helical" evidence="13">
    <location>
        <begin position="322"/>
        <end position="343"/>
    </location>
</feature>
<dbReference type="NCBIfam" id="TIGR01525">
    <property type="entry name" value="ATPase-IB_hvy"/>
    <property type="match status" value="1"/>
</dbReference>
<keyword evidence="4 13" id="KW-1003">Cell membrane</keyword>
<keyword evidence="11" id="KW-0406">Ion transport</keyword>
<protein>
    <submittedName>
        <fullName evidence="14">Heavy metal translocating P-type ATPase</fullName>
    </submittedName>
</protein>
<accession>A0A955LAH3</accession>
<reference evidence="14" key="2">
    <citation type="journal article" date="2021" name="Microbiome">
        <title>Successional dynamics and alternative stable states in a saline activated sludge microbial community over 9 years.</title>
        <authorList>
            <person name="Wang Y."/>
            <person name="Ye J."/>
            <person name="Ju F."/>
            <person name="Liu L."/>
            <person name="Boyd J.A."/>
            <person name="Deng Y."/>
            <person name="Parks D.H."/>
            <person name="Jiang X."/>
            <person name="Yin X."/>
            <person name="Woodcroft B.J."/>
            <person name="Tyson G.W."/>
            <person name="Hugenholtz P."/>
            <person name="Polz M.F."/>
            <person name="Zhang T."/>
        </authorList>
    </citation>
    <scope>NUCLEOTIDE SEQUENCE</scope>
    <source>
        <strain evidence="14">HKST-UBA09</strain>
    </source>
</reference>
<dbReference type="PANTHER" id="PTHR43520:SF8">
    <property type="entry name" value="P-TYPE CU(+) TRANSPORTER"/>
    <property type="match status" value="1"/>
</dbReference>
<dbReference type="InterPro" id="IPR027256">
    <property type="entry name" value="P-typ_ATPase_IB"/>
</dbReference>
<keyword evidence="6 13" id="KW-0479">Metal-binding</keyword>
<dbReference type="PRINTS" id="PR00119">
    <property type="entry name" value="CATATPASE"/>
</dbReference>
<dbReference type="InterPro" id="IPR018303">
    <property type="entry name" value="ATPase_P-typ_P_site"/>
</dbReference>
<dbReference type="PROSITE" id="PS00154">
    <property type="entry name" value="ATPASE_E1_E2"/>
    <property type="match status" value="1"/>
</dbReference>
<dbReference type="PROSITE" id="PS51257">
    <property type="entry name" value="PROKAR_LIPOPROTEIN"/>
    <property type="match status" value="1"/>
</dbReference>
<keyword evidence="5 13" id="KW-0812">Transmembrane</keyword>
<evidence type="ECO:0000256" key="6">
    <source>
        <dbReference type="ARBA" id="ARBA00022723"/>
    </source>
</evidence>
<evidence type="ECO:0000313" key="14">
    <source>
        <dbReference type="EMBL" id="MCA9386549.1"/>
    </source>
</evidence>
<dbReference type="GO" id="GO:0043682">
    <property type="term" value="F:P-type divalent copper transporter activity"/>
    <property type="evidence" value="ECO:0007669"/>
    <property type="project" value="TreeGrafter"/>
</dbReference>
<comment type="caution">
    <text evidence="13">Lacks conserved residue(s) required for the propagation of feature annotation.</text>
</comment>
<feature type="transmembrane region" description="Helical" evidence="13">
    <location>
        <begin position="6"/>
        <end position="31"/>
    </location>
</feature>
<dbReference type="AlphaFoldDB" id="A0A955LAH3"/>
<evidence type="ECO:0000256" key="9">
    <source>
        <dbReference type="ARBA" id="ARBA00022967"/>
    </source>
</evidence>
<comment type="subcellular location">
    <subcellularLocation>
        <location evidence="1">Cell membrane</location>
        <topology evidence="1">Multi-pass membrane protein</topology>
    </subcellularLocation>
</comment>
<dbReference type="Pfam" id="PF00702">
    <property type="entry name" value="Hydrolase"/>
    <property type="match status" value="1"/>
</dbReference>
<dbReference type="PRINTS" id="PR00120">
    <property type="entry name" value="HATPASE"/>
</dbReference>
<proteinExistence type="inferred from homology"/>
<evidence type="ECO:0000256" key="5">
    <source>
        <dbReference type="ARBA" id="ARBA00022692"/>
    </source>
</evidence>
<evidence type="ECO:0000256" key="11">
    <source>
        <dbReference type="ARBA" id="ARBA00023065"/>
    </source>
</evidence>
<evidence type="ECO:0000256" key="3">
    <source>
        <dbReference type="ARBA" id="ARBA00022448"/>
    </source>
</evidence>
<keyword evidence="12 13" id="KW-0472">Membrane</keyword>